<dbReference type="Proteomes" id="UP000267352">
    <property type="component" value="Segment"/>
</dbReference>
<dbReference type="EMBL" id="MG702567">
    <property type="protein sequence ID" value="AUO15299.1"/>
    <property type="molecule type" value="Genomic_DNA"/>
</dbReference>
<proteinExistence type="predicted"/>
<organism evidence="1">
    <name type="scientific">White spot syndrome virus</name>
    <dbReference type="NCBI Taxonomy" id="342409"/>
    <lineage>
        <taxon>Viruses</taxon>
        <taxon>Viruses incertae sedis</taxon>
        <taxon>Naldaviricetes</taxon>
        <taxon>Nimaviridae</taxon>
        <taxon>Whispovirus</taxon>
    </lineage>
</organism>
<sequence length="43" mass="4925">MDVSERIRNHVQSELGPDYKDLTAAAERDNAARLVTRPYSIYC</sequence>
<name>A0A2I6SCL6_9VIRU</name>
<protein>
    <submittedName>
        <fullName evidence="1">WSSV582</fullName>
    </submittedName>
</protein>
<evidence type="ECO:0000313" key="1">
    <source>
        <dbReference type="EMBL" id="AUO15299.1"/>
    </source>
</evidence>
<reference evidence="1" key="1">
    <citation type="submission" date="2017-12" db="EMBL/GenBank/DDBJ databases">
        <authorList>
            <person name="Katneni V.K."/>
            <person name="Shekhar M.S."/>
            <person name="Otta S.K."/>
            <person name="Karthic K."/>
            <person name="Jangam A.K."/>
            <person name="Gopikrishna G."/>
            <person name="Vijayan K.K."/>
        </authorList>
    </citation>
    <scope>NUCLEOTIDE SEQUENCE [LARGE SCALE GENOMIC DNA]</scope>
    <source>
        <strain evidence="1">IN_AP4RU</strain>
    </source>
</reference>
<reference evidence="1" key="2">
    <citation type="journal article" date="2018" name="Genome Announc.">
        <title>First Report of a Complete Genome Sequence of White spot syndrome virus from India.</title>
        <authorList>
            <person name="Vinaya Kumar K."/>
            <person name="Shekhar M.S."/>
            <person name="Otta S.K."/>
            <person name="Karthic K."/>
            <person name="Ashok Kumar J."/>
            <person name="Gopikrishna G."/>
            <person name="Vijayan K.K."/>
        </authorList>
    </citation>
    <scope>NUCLEOTIDE SEQUENCE</scope>
    <source>
        <strain evidence="1">IN_AP4RU</strain>
    </source>
</reference>
<accession>A0A2I6SCL6</accession>